<feature type="region of interest" description="Disordered" evidence="1">
    <location>
        <begin position="1371"/>
        <end position="1391"/>
    </location>
</feature>
<feature type="compositionally biased region" description="Acidic residues" evidence="1">
    <location>
        <begin position="194"/>
        <end position="207"/>
    </location>
</feature>
<feature type="compositionally biased region" description="Basic and acidic residues" evidence="1">
    <location>
        <begin position="106"/>
        <end position="137"/>
    </location>
</feature>
<evidence type="ECO:0000313" key="2">
    <source>
        <dbReference type="EnsemblMetazoa" id="XP_030848453"/>
    </source>
</evidence>
<reference evidence="2" key="2">
    <citation type="submission" date="2021-01" db="UniProtKB">
        <authorList>
            <consortium name="EnsemblMetazoa"/>
        </authorList>
    </citation>
    <scope>IDENTIFICATION</scope>
</reference>
<feature type="compositionally biased region" description="Low complexity" evidence="1">
    <location>
        <begin position="265"/>
        <end position="280"/>
    </location>
</feature>
<feature type="compositionally biased region" description="Basic and acidic residues" evidence="1">
    <location>
        <begin position="220"/>
        <end position="232"/>
    </location>
</feature>
<feature type="region of interest" description="Disordered" evidence="1">
    <location>
        <begin position="1422"/>
        <end position="1496"/>
    </location>
</feature>
<reference evidence="3" key="1">
    <citation type="submission" date="2015-02" db="EMBL/GenBank/DDBJ databases">
        <title>Genome sequencing for Strongylocentrotus purpuratus.</title>
        <authorList>
            <person name="Murali S."/>
            <person name="Liu Y."/>
            <person name="Vee V."/>
            <person name="English A."/>
            <person name="Wang M."/>
            <person name="Skinner E."/>
            <person name="Han Y."/>
            <person name="Muzny D.M."/>
            <person name="Worley K.C."/>
            <person name="Gibbs R.A."/>
        </authorList>
    </citation>
    <scope>NUCLEOTIDE SEQUENCE</scope>
</reference>
<feature type="region of interest" description="Disordered" evidence="1">
    <location>
        <begin position="1058"/>
        <end position="1100"/>
    </location>
</feature>
<sequence length="1496" mass="162396">MSKFTGVGRGLFMQPNSTDPEVGRASSPTNKDLLSPGPPKLVSYEEDDDATGEDKDSSEHFALPEESTEDSCAGDGVTEEATKELPQSSECEPPPDQNSNMIDDAVESREPEVADKPEAHVVDKPEDAQAPPLEDHTSTSVDNDICESEPSASPNQDKAPECDENVPSAVVPLLETNESMIADADATEEKAEGDNESNIDGTDESPDDPAPVTSIEGEAAEPKSDEDAKDNENESATIESESTETKASAEVPEKPKIQIAANLNSGSPTTMSPTTISPDIPLLPSPMKVPGAGILGPAPNAPLLPRGPPSMFPKALPISIPPPPMDFRLPPPKVVPKTKEELLQMLTEQVGIIQPPDEKGSTDQGRGKTASSDDQNPKQQPKKQQYPQRQQQQQQQQQPGQQWQNSGRDNNWRQKTDPNMRMPQQGMPNVQNRQPNTTGKKPSPQGGTKSGFSNLTKDELEKEYQWQKFSVERKIKKILKSMKTSSDEEVIKELLTIIKYNPSKLANFPWPKEQYVVLEKLIEHAILNVDNEESLQKRVATIINSLQDMHPQGFKEDLKNAILHEQGEYIQGSSSEFRRNQARSAGHFLGELYNLSRASSTEFKASVQSVVALTLKDWIKAPNVAAISEDSKLLLEVYAQCLEEFLVLNLRDNDEHLKKQVVTLLKEEILSTTRPIEAKTLLLDTLFKLACHSCTSRVPAEAQKNQQGLDNRETKIYSGSSEPSPGKTMSYNPQQPKTQPITPQKPNNQHDVKQSPQQHQQRKQQQHPPLSGSKFTSPPPSGLSQVQGRFQPGQHPMNFPQGGPVNMSTPPPNMNAPPPTMSQSGHNIPRWPAASQGPPPMPSSIPAASTSTGVVLLNQLQQQIQQQQQLGYMNQSIPASMQTPQGPVPIPQAQIPQGGSQRHSHGLGASIQMLQQGAFPDPQGMPSQQVLGNMVPQAPSIPPSQASGMSSMMQSNSQTNPHIMSGVPGQQMMQSGNVQMMQYSSAGTTPGHPVQSSSQFLRNLPMSVAPQMSTSMNYQQQEDFANQMGQMMLSGSDPWHQSGVGVTQAVTAPIFSTAQGVNPSGHRQEMLSAPPGNPEVQSSQEDMSGQPSFAQSAASGRFVQNRIPEAAPKQSFQNSDDAMHGVSQWGVSPQGSAWPDKLPDSNQLPTTSPPSFTSQNQNPNQWSADGRNVKSPEAVSDTPSQEPSASGWGDANQGPQESSQQRLGTDGWGSSNPSPGVGNWGAEPQPTDSWNGHATSFPGHQTGAVQHSSAEHPDMGPRGFPNQPRMPNQVSAQANALKAPPKDKYVFEESASSVSGYQRPNAYTLPSKHKEGSPAAEGVSYNAMSELGSYGIGPSNSYDSSSYGGAYTAIRDGGGYGDSFPPEGQKVGNFVLLPENTPPQNSASPDHFEISAIRDCFMDEEEISSYEMNAYQNQMRFRQQHGQPNWSQFETQKEKHVPSALHGRSPRDNSQRGHGRGSLLVTNPCTAMPPFPPAHPPGSRQPPIKQKYQPRN</sequence>
<dbReference type="RefSeq" id="XP_030848453.1">
    <property type="nucleotide sequence ID" value="XM_030992593.1"/>
</dbReference>
<feature type="compositionally biased region" description="Low complexity" evidence="1">
    <location>
        <begin position="377"/>
        <end position="404"/>
    </location>
</feature>
<feature type="compositionally biased region" description="Polar residues" evidence="1">
    <location>
        <begin position="1197"/>
        <end position="1218"/>
    </location>
</feature>
<feature type="compositionally biased region" description="Polar residues" evidence="1">
    <location>
        <begin position="1422"/>
        <end position="1434"/>
    </location>
</feature>
<dbReference type="GeneID" id="100888520"/>
<feature type="compositionally biased region" description="Polar residues" evidence="1">
    <location>
        <begin position="717"/>
        <end position="732"/>
    </location>
</feature>
<name>A0A7M7PFH3_STRPU</name>
<feature type="compositionally biased region" description="Polar residues" evidence="1">
    <location>
        <begin position="1144"/>
        <end position="1167"/>
    </location>
</feature>
<protein>
    <submittedName>
        <fullName evidence="2">Uncharacterized protein</fullName>
    </submittedName>
</protein>
<evidence type="ECO:0000256" key="1">
    <source>
        <dbReference type="SAM" id="MobiDB-lite"/>
    </source>
</evidence>
<feature type="region of interest" description="Disordered" evidence="1">
    <location>
        <begin position="698"/>
        <end position="843"/>
    </location>
</feature>
<dbReference type="Proteomes" id="UP000007110">
    <property type="component" value="Unassembled WGS sequence"/>
</dbReference>
<organism evidence="2 3">
    <name type="scientific">Strongylocentrotus purpuratus</name>
    <name type="common">Purple sea urchin</name>
    <dbReference type="NCBI Taxonomy" id="7668"/>
    <lineage>
        <taxon>Eukaryota</taxon>
        <taxon>Metazoa</taxon>
        <taxon>Echinodermata</taxon>
        <taxon>Eleutherozoa</taxon>
        <taxon>Echinozoa</taxon>
        <taxon>Echinoidea</taxon>
        <taxon>Euechinoidea</taxon>
        <taxon>Echinacea</taxon>
        <taxon>Camarodonta</taxon>
        <taxon>Echinidea</taxon>
        <taxon>Strongylocentrotidae</taxon>
        <taxon>Strongylocentrotus</taxon>
    </lineage>
</organism>
<dbReference type="OrthoDB" id="5977943at2759"/>
<evidence type="ECO:0000313" key="3">
    <source>
        <dbReference type="Proteomes" id="UP000007110"/>
    </source>
</evidence>
<feature type="region of interest" description="Disordered" evidence="1">
    <location>
        <begin position="1"/>
        <end position="284"/>
    </location>
</feature>
<accession>A0A7M7PFH3</accession>
<feature type="compositionally biased region" description="Basic and acidic residues" evidence="1">
    <location>
        <begin position="52"/>
        <end position="63"/>
    </location>
</feature>
<feature type="region of interest" description="Disordered" evidence="1">
    <location>
        <begin position="329"/>
        <end position="456"/>
    </location>
</feature>
<feature type="compositionally biased region" description="Low complexity" evidence="1">
    <location>
        <begin position="234"/>
        <end position="250"/>
    </location>
</feature>
<dbReference type="InParanoid" id="A0A7M7PFH3"/>
<feature type="compositionally biased region" description="Pro residues" evidence="1">
    <location>
        <begin position="809"/>
        <end position="820"/>
    </location>
</feature>
<feature type="compositionally biased region" description="Polar residues" evidence="1">
    <location>
        <begin position="1079"/>
        <end position="1098"/>
    </location>
</feature>
<proteinExistence type="predicted"/>
<feature type="compositionally biased region" description="Pro residues" evidence="1">
    <location>
        <begin position="1471"/>
        <end position="1484"/>
    </location>
</feature>
<dbReference type="KEGG" id="spu:100888520"/>
<dbReference type="EnsemblMetazoa" id="XM_030992593">
    <property type="protein sequence ID" value="XP_030848453"/>
    <property type="gene ID" value="LOC100888520"/>
</dbReference>
<feature type="region of interest" description="Disordered" evidence="1">
    <location>
        <begin position="1113"/>
        <end position="1319"/>
    </location>
</feature>
<feature type="compositionally biased region" description="Low complexity" evidence="1">
    <location>
        <begin position="733"/>
        <end position="746"/>
    </location>
</feature>
<feature type="compositionally biased region" description="Polar residues" evidence="1">
    <location>
        <begin position="426"/>
        <end position="455"/>
    </location>
</feature>
<feature type="compositionally biased region" description="Polar residues" evidence="1">
    <location>
        <begin position="1269"/>
        <end position="1278"/>
    </location>
</feature>
<keyword evidence="3" id="KW-1185">Reference proteome</keyword>